<dbReference type="Gene3D" id="3.10.310.50">
    <property type="match status" value="1"/>
</dbReference>
<evidence type="ECO:0000256" key="1">
    <source>
        <dbReference type="SAM" id="MobiDB-lite"/>
    </source>
</evidence>
<comment type="caution">
    <text evidence="4">The sequence shown here is derived from an EMBL/GenBank/DDBJ whole genome shotgun (WGS) entry which is preliminary data.</text>
</comment>
<keyword evidence="2" id="KW-0472">Membrane</keyword>
<dbReference type="PANTHER" id="PTHR33748:SF6">
    <property type="entry name" value="TPM_PHOSPHATASE DOMAIN-CONTAINING PROTEIN"/>
    <property type="match status" value="1"/>
</dbReference>
<dbReference type="EMBL" id="JPKZ01000333">
    <property type="protein sequence ID" value="KHN87831.1"/>
    <property type="molecule type" value="Genomic_DNA"/>
</dbReference>
<feature type="signal peptide" evidence="3">
    <location>
        <begin position="1"/>
        <end position="21"/>
    </location>
</feature>
<dbReference type="OMA" id="IPLLCCC"/>
<feature type="region of interest" description="Disordered" evidence="1">
    <location>
        <begin position="267"/>
        <end position="293"/>
    </location>
</feature>
<feature type="compositionally biased region" description="Polar residues" evidence="1">
    <location>
        <begin position="267"/>
        <end position="278"/>
    </location>
</feature>
<name>A0A0B2VWC9_TOXCA</name>
<proteinExistence type="predicted"/>
<dbReference type="Proteomes" id="UP000031036">
    <property type="component" value="Unassembled WGS sequence"/>
</dbReference>
<protein>
    <recommendedName>
        <fullName evidence="6">TPM domain-containing protein</fullName>
    </recommendedName>
</protein>
<feature type="region of interest" description="Disordered" evidence="1">
    <location>
        <begin position="189"/>
        <end position="226"/>
    </location>
</feature>
<organism evidence="4 5">
    <name type="scientific">Toxocara canis</name>
    <name type="common">Canine roundworm</name>
    <dbReference type="NCBI Taxonomy" id="6265"/>
    <lineage>
        <taxon>Eukaryota</taxon>
        <taxon>Metazoa</taxon>
        <taxon>Ecdysozoa</taxon>
        <taxon>Nematoda</taxon>
        <taxon>Chromadorea</taxon>
        <taxon>Rhabditida</taxon>
        <taxon>Spirurina</taxon>
        <taxon>Ascaridomorpha</taxon>
        <taxon>Ascaridoidea</taxon>
        <taxon>Toxocaridae</taxon>
        <taxon>Toxocara</taxon>
    </lineage>
</organism>
<evidence type="ECO:0000313" key="5">
    <source>
        <dbReference type="Proteomes" id="UP000031036"/>
    </source>
</evidence>
<accession>A0A0B2VWC9</accession>
<dbReference type="OrthoDB" id="5813772at2759"/>
<keyword evidence="2" id="KW-0812">Transmembrane</keyword>
<feature type="compositionally biased region" description="Gly residues" evidence="1">
    <location>
        <begin position="374"/>
        <end position="383"/>
    </location>
</feature>
<dbReference type="STRING" id="6265.A0A0B2VWC9"/>
<dbReference type="PANTHER" id="PTHR33748">
    <property type="entry name" value="PROTEIN CBG04600"/>
    <property type="match status" value="1"/>
</dbReference>
<evidence type="ECO:0000313" key="4">
    <source>
        <dbReference type="EMBL" id="KHN87831.1"/>
    </source>
</evidence>
<evidence type="ECO:0000256" key="3">
    <source>
        <dbReference type="SAM" id="SignalP"/>
    </source>
</evidence>
<feature type="region of interest" description="Disordered" evidence="1">
    <location>
        <begin position="329"/>
        <end position="383"/>
    </location>
</feature>
<evidence type="ECO:0000256" key="2">
    <source>
        <dbReference type="SAM" id="Phobius"/>
    </source>
</evidence>
<keyword evidence="5" id="KW-1185">Reference proteome</keyword>
<keyword evidence="3" id="KW-0732">Signal</keyword>
<sequence>MRATQWRPLWPFLFLLCWVQCQRVEWDASNFPNPTAGDFKRCNMMTTASICDPDEVLTKEQRYRLNHELHQLESRTRQDHAPDFCQKKGITAAMAIANHVRGGSEQAVKDMANQMLKKWTLDNQCQKSVVIVVAVGDKRFWVARDPRVPVYAAEFNQIFGDQRPLFEQGDYSKALGNILQQTWEKALSKQGPRTGGDIGGGGTRGGYDRGSGGAGRGSSSGGGQPDFKMPSLPKIPIWVWLAIICGLIPLLCCCCLCYCCFCRKSGRNASPRRQQPSDIETGGGMGGRTREGGGRGGLNSFLGGLGGAGVGSLAGRLLSGGGGGMFGRGRRDMGVSGGGMMDQGGGAYPAGPYHPPPKNEDPGGLYPNVPVADEGGGGSWGSK</sequence>
<feature type="compositionally biased region" description="Gly residues" evidence="1">
    <location>
        <begin position="193"/>
        <end position="224"/>
    </location>
</feature>
<gene>
    <name evidence="4" type="ORF">Tcan_14982</name>
</gene>
<dbReference type="AlphaFoldDB" id="A0A0B2VWC9"/>
<reference evidence="4 5" key="1">
    <citation type="submission" date="2014-11" db="EMBL/GenBank/DDBJ databases">
        <title>Genetic blueprint of the zoonotic pathogen Toxocara canis.</title>
        <authorList>
            <person name="Zhu X.-Q."/>
            <person name="Korhonen P.K."/>
            <person name="Cai H."/>
            <person name="Young N.D."/>
            <person name="Nejsum P."/>
            <person name="von Samson-Himmelstjerna G."/>
            <person name="Boag P.R."/>
            <person name="Tan P."/>
            <person name="Li Q."/>
            <person name="Min J."/>
            <person name="Yang Y."/>
            <person name="Wang X."/>
            <person name="Fang X."/>
            <person name="Hall R.S."/>
            <person name="Hofmann A."/>
            <person name="Sternberg P.W."/>
            <person name="Jex A.R."/>
            <person name="Gasser R.B."/>
        </authorList>
    </citation>
    <scope>NUCLEOTIDE SEQUENCE [LARGE SCALE GENOMIC DNA]</scope>
    <source>
        <strain evidence="4">PN_DK_2014</strain>
    </source>
</reference>
<feature type="chain" id="PRO_5002095615" description="TPM domain-containing protein" evidence="3">
    <location>
        <begin position="22"/>
        <end position="383"/>
    </location>
</feature>
<dbReference type="Pfam" id="PF17175">
    <property type="entry name" value="MOLO1"/>
    <property type="match status" value="1"/>
</dbReference>
<dbReference type="GO" id="GO:0005892">
    <property type="term" value="C:acetylcholine-gated channel complex"/>
    <property type="evidence" value="ECO:0007669"/>
    <property type="project" value="InterPro"/>
</dbReference>
<keyword evidence="2" id="KW-1133">Transmembrane helix</keyword>
<evidence type="ECO:0008006" key="6">
    <source>
        <dbReference type="Google" id="ProtNLM"/>
    </source>
</evidence>
<feature type="transmembrane region" description="Helical" evidence="2">
    <location>
        <begin position="237"/>
        <end position="261"/>
    </location>
</feature>
<dbReference type="InterPro" id="IPR033438">
    <property type="entry name" value="MOLO1"/>
</dbReference>
<feature type="compositionally biased region" description="Gly residues" evidence="1">
    <location>
        <begin position="335"/>
        <end position="348"/>
    </location>
</feature>